<dbReference type="RefSeq" id="XP_007678445.1">
    <property type="nucleotide sequence ID" value="XM_007680255.1"/>
</dbReference>
<feature type="transmembrane region" description="Helical" evidence="7">
    <location>
        <begin position="188"/>
        <end position="212"/>
    </location>
</feature>
<evidence type="ECO:0000259" key="8">
    <source>
        <dbReference type="Pfam" id="PF20684"/>
    </source>
</evidence>
<evidence type="ECO:0000256" key="3">
    <source>
        <dbReference type="ARBA" id="ARBA00022989"/>
    </source>
</evidence>
<evidence type="ECO:0000256" key="6">
    <source>
        <dbReference type="SAM" id="MobiDB-lite"/>
    </source>
</evidence>
<dbReference type="InterPro" id="IPR052337">
    <property type="entry name" value="SAT4-like"/>
</dbReference>
<evidence type="ECO:0000256" key="7">
    <source>
        <dbReference type="SAM" id="Phobius"/>
    </source>
</evidence>
<feature type="transmembrane region" description="Helical" evidence="7">
    <location>
        <begin position="72"/>
        <end position="103"/>
    </location>
</feature>
<sequence>MGMTIVVILANEAYGWNRHEWDIPAGMIIGANKIAFVAKLMFTLAATFTRLSLICFYYRLVKDTGMTWFRWVLHASVAWSIAVCIQFVCETIWLCVPIEAYWIYPPMPNIRCLDEGKVMLGGGIINCFSDLLTTVLPIPIVVRLQMPLRQRVGVCLLLCLGFIVTVAGVVRTFYIWKSLIADYDETWFAYPLWIAAAVEIDLAVICACAPAWKSLLARPIAKLSSKLSSLRSPPNSAGTPSSTSKGKASTLFFNPLRSLPWFQITRLEFEASRNQTQLEKGSASVHEEEDNLPPPRPSSRAPRIPSDQFHFDFSSDPGAREFRHSEIVPLPSPSHSDDDDMAIRPATPGTPSLMIMKRQSVEQKSSYLGPNHAIPPHPRGGSSPRRSMGLLKPGQ</sequence>
<dbReference type="AlphaFoldDB" id="M2N6L0"/>
<evidence type="ECO:0000313" key="10">
    <source>
        <dbReference type="Proteomes" id="UP000011761"/>
    </source>
</evidence>
<comment type="subcellular location">
    <subcellularLocation>
        <location evidence="1">Membrane</location>
        <topology evidence="1">Multi-pass membrane protein</topology>
    </subcellularLocation>
</comment>
<proteinExistence type="inferred from homology"/>
<dbReference type="GeneID" id="19115480"/>
<organism evidence="9 10">
    <name type="scientific">Baudoinia panamericana (strain UAMH 10762)</name>
    <name type="common">Angels' share fungus</name>
    <name type="synonym">Baudoinia compniacensis (strain UAMH 10762)</name>
    <dbReference type="NCBI Taxonomy" id="717646"/>
    <lineage>
        <taxon>Eukaryota</taxon>
        <taxon>Fungi</taxon>
        <taxon>Dikarya</taxon>
        <taxon>Ascomycota</taxon>
        <taxon>Pezizomycotina</taxon>
        <taxon>Dothideomycetes</taxon>
        <taxon>Dothideomycetidae</taxon>
        <taxon>Mycosphaerellales</taxon>
        <taxon>Teratosphaeriaceae</taxon>
        <taxon>Baudoinia</taxon>
    </lineage>
</organism>
<dbReference type="PANTHER" id="PTHR33048:SF129">
    <property type="entry name" value="INTEGRAL MEMBRANE PROTEIN-RELATED"/>
    <property type="match status" value="1"/>
</dbReference>
<evidence type="ECO:0000256" key="2">
    <source>
        <dbReference type="ARBA" id="ARBA00022692"/>
    </source>
</evidence>
<feature type="transmembrane region" description="Helical" evidence="7">
    <location>
        <begin position="40"/>
        <end position="60"/>
    </location>
</feature>
<dbReference type="EMBL" id="KB445558">
    <property type="protein sequence ID" value="EMC94699.1"/>
    <property type="molecule type" value="Genomic_DNA"/>
</dbReference>
<evidence type="ECO:0000313" key="9">
    <source>
        <dbReference type="EMBL" id="EMC94699.1"/>
    </source>
</evidence>
<keyword evidence="3 7" id="KW-1133">Transmembrane helix</keyword>
<keyword evidence="2 7" id="KW-0812">Transmembrane</keyword>
<dbReference type="KEGG" id="bcom:BAUCODRAFT_557854"/>
<accession>M2N6L0</accession>
<dbReference type="PANTHER" id="PTHR33048">
    <property type="entry name" value="PTH11-LIKE INTEGRAL MEMBRANE PROTEIN (AFU_ORTHOLOGUE AFUA_5G11245)"/>
    <property type="match status" value="1"/>
</dbReference>
<feature type="region of interest" description="Disordered" evidence="6">
    <location>
        <begin position="275"/>
        <end position="395"/>
    </location>
</feature>
<dbReference type="OrthoDB" id="4525788at2759"/>
<dbReference type="OMA" id="MWSFIEA"/>
<dbReference type="GO" id="GO:0016020">
    <property type="term" value="C:membrane"/>
    <property type="evidence" value="ECO:0007669"/>
    <property type="project" value="UniProtKB-SubCell"/>
</dbReference>
<feature type="compositionally biased region" description="Low complexity" evidence="6">
    <location>
        <begin position="379"/>
        <end position="389"/>
    </location>
</feature>
<comment type="similarity">
    <text evidence="5">Belongs to the SAT4 family.</text>
</comment>
<feature type="transmembrane region" description="Helical" evidence="7">
    <location>
        <begin position="123"/>
        <end position="142"/>
    </location>
</feature>
<evidence type="ECO:0000256" key="5">
    <source>
        <dbReference type="ARBA" id="ARBA00038359"/>
    </source>
</evidence>
<feature type="domain" description="Rhodopsin" evidence="8">
    <location>
        <begin position="3"/>
        <end position="218"/>
    </location>
</feature>
<feature type="transmembrane region" description="Helical" evidence="7">
    <location>
        <begin position="154"/>
        <end position="176"/>
    </location>
</feature>
<evidence type="ECO:0000256" key="1">
    <source>
        <dbReference type="ARBA" id="ARBA00004141"/>
    </source>
</evidence>
<dbReference type="Pfam" id="PF20684">
    <property type="entry name" value="Fung_rhodopsin"/>
    <property type="match status" value="1"/>
</dbReference>
<keyword evidence="10" id="KW-1185">Reference proteome</keyword>
<name>M2N6L0_BAUPA</name>
<dbReference type="eggNOG" id="ENOG502SMK9">
    <property type="taxonomic scope" value="Eukaryota"/>
</dbReference>
<feature type="region of interest" description="Disordered" evidence="6">
    <location>
        <begin position="227"/>
        <end position="248"/>
    </location>
</feature>
<dbReference type="HOGENOM" id="CLU_028200_25_6_1"/>
<evidence type="ECO:0000256" key="4">
    <source>
        <dbReference type="ARBA" id="ARBA00023136"/>
    </source>
</evidence>
<feature type="compositionally biased region" description="Polar residues" evidence="6">
    <location>
        <begin position="233"/>
        <end position="247"/>
    </location>
</feature>
<protein>
    <recommendedName>
        <fullName evidence="8">Rhodopsin domain-containing protein</fullName>
    </recommendedName>
</protein>
<dbReference type="InterPro" id="IPR049326">
    <property type="entry name" value="Rhodopsin_dom_fungi"/>
</dbReference>
<keyword evidence="4 7" id="KW-0472">Membrane</keyword>
<dbReference type="Proteomes" id="UP000011761">
    <property type="component" value="Unassembled WGS sequence"/>
</dbReference>
<reference evidence="9 10" key="1">
    <citation type="journal article" date="2012" name="PLoS Pathog.">
        <title>Diverse lifestyles and strategies of plant pathogenesis encoded in the genomes of eighteen Dothideomycetes fungi.</title>
        <authorList>
            <person name="Ohm R.A."/>
            <person name="Feau N."/>
            <person name="Henrissat B."/>
            <person name="Schoch C.L."/>
            <person name="Horwitz B.A."/>
            <person name="Barry K.W."/>
            <person name="Condon B.J."/>
            <person name="Copeland A.C."/>
            <person name="Dhillon B."/>
            <person name="Glaser F."/>
            <person name="Hesse C.N."/>
            <person name="Kosti I."/>
            <person name="LaButti K."/>
            <person name="Lindquist E.A."/>
            <person name="Lucas S."/>
            <person name="Salamov A.A."/>
            <person name="Bradshaw R.E."/>
            <person name="Ciuffetti L."/>
            <person name="Hamelin R.C."/>
            <person name="Kema G.H.J."/>
            <person name="Lawrence C."/>
            <person name="Scott J.A."/>
            <person name="Spatafora J.W."/>
            <person name="Turgeon B.G."/>
            <person name="de Wit P.J.G.M."/>
            <person name="Zhong S."/>
            <person name="Goodwin S.B."/>
            <person name="Grigoriev I.V."/>
        </authorList>
    </citation>
    <scope>NUCLEOTIDE SEQUENCE [LARGE SCALE GENOMIC DNA]</scope>
    <source>
        <strain evidence="9 10">UAMH 10762</strain>
    </source>
</reference>
<gene>
    <name evidence="9" type="ORF">BAUCODRAFT_557854</name>
</gene>